<comment type="caution">
    <text evidence="1">The sequence shown here is derived from an EMBL/GenBank/DDBJ whole genome shotgun (WGS) entry which is preliminary data.</text>
</comment>
<reference evidence="1" key="1">
    <citation type="submission" date="2022-12" db="EMBL/GenBank/DDBJ databases">
        <title>Genome Sequence of Lasiodiplodia mahajangana.</title>
        <authorList>
            <person name="Buettner E."/>
        </authorList>
    </citation>
    <scope>NUCLEOTIDE SEQUENCE</scope>
    <source>
        <strain evidence="1">VT137</strain>
    </source>
</reference>
<organism evidence="1 2">
    <name type="scientific">Lasiodiplodia mahajangana</name>
    <dbReference type="NCBI Taxonomy" id="1108764"/>
    <lineage>
        <taxon>Eukaryota</taxon>
        <taxon>Fungi</taxon>
        <taxon>Dikarya</taxon>
        <taxon>Ascomycota</taxon>
        <taxon>Pezizomycotina</taxon>
        <taxon>Dothideomycetes</taxon>
        <taxon>Dothideomycetes incertae sedis</taxon>
        <taxon>Botryosphaeriales</taxon>
        <taxon>Botryosphaeriaceae</taxon>
        <taxon>Lasiodiplodia</taxon>
    </lineage>
</organism>
<evidence type="ECO:0000313" key="1">
    <source>
        <dbReference type="EMBL" id="KAJ8124563.1"/>
    </source>
</evidence>
<dbReference type="EMBL" id="JAPUUL010002928">
    <property type="protein sequence ID" value="KAJ8124563.1"/>
    <property type="molecule type" value="Genomic_DNA"/>
</dbReference>
<evidence type="ECO:0000313" key="2">
    <source>
        <dbReference type="Proteomes" id="UP001153332"/>
    </source>
</evidence>
<protein>
    <submittedName>
        <fullName evidence="1">Uncharacterized protein</fullName>
    </submittedName>
</protein>
<keyword evidence="2" id="KW-1185">Reference proteome</keyword>
<gene>
    <name evidence="1" type="ORF">O1611_g9077</name>
</gene>
<dbReference type="Proteomes" id="UP001153332">
    <property type="component" value="Unassembled WGS sequence"/>
</dbReference>
<accession>A0ACC2JAL7</accession>
<name>A0ACC2JAL7_9PEZI</name>
<proteinExistence type="predicted"/>
<sequence length="157" mass="17516">MEPNSEAENQQGQEQQRLSIVIFRGDPIDAPQYRHTALFIEHLDQEGTRTQHRVVEVVGSAGIFEREENVTSDPRKSPTFVGSVVVATISSTGSSDSRLRDVIWSTPINNSENSWNCQNWVGDALSLCIEDKLILSEESDRAIDGMVDFILQARDIA</sequence>